<dbReference type="GO" id="GO:0061512">
    <property type="term" value="P:protein localization to cilium"/>
    <property type="evidence" value="ECO:0007669"/>
    <property type="project" value="TreeGrafter"/>
</dbReference>
<sequence>MAEEVMAAHREREDKKSKKVWLHAWHDPVAGIKAFTPCVRLADLSGDGDSKLLVGTADKRLKIYKGTNLLSENVLLDAPVAICTFNSDGKKGSSPSVAVGAGAYVFIYRNLRPYYKFTLPLLEVSTREVALWKELTSRQRSIDEVREELANMRDGGSAISSRSQDLLGIDDPHEATRFIDDVKGKPLVRQTVVTCMEVLRKDMDEEGSISMLVVGTEAGQVHILEPSGTRANVSVQLPATPAFMAVTGLYTVEYRIVCACRDGHVYSIKNGEQTGAAIELEAMPCGLVRIDKTILVACMSSVVNAFHIKGKKLYSLFLPSPAVCIEQLELQKRAARALLLGLANGELRCYQEKHLIATLQLGETLTGLRFGPYGREESSLICIGESGSITIKMLQRQADLDSAANPVGPPPEQDVPLSIPKKTKLYVEQTQREREQATDMHRIFQRDLCKLRLSTARSYVKIITDGQGPVSYTSGSSLRLTAQVQGLGPAFKVKLSLQNTGRKVVTDMVATLTYNAMLYRLKQSLFKIPLLVPGVMLRLDAELECVDENGGADTIRVFVCSAKSSMPILSAVVNMPMSETLLNG</sequence>
<dbReference type="Pfam" id="PF14779">
    <property type="entry name" value="BBS1"/>
    <property type="match status" value="1"/>
</dbReference>
<dbReference type="SUPFAM" id="SSF50978">
    <property type="entry name" value="WD40 repeat-like"/>
    <property type="match status" value="1"/>
</dbReference>
<dbReference type="GO" id="GO:0005113">
    <property type="term" value="F:patched binding"/>
    <property type="evidence" value="ECO:0007669"/>
    <property type="project" value="TreeGrafter"/>
</dbReference>
<dbReference type="GO" id="GO:0005119">
    <property type="term" value="F:smoothened binding"/>
    <property type="evidence" value="ECO:0007669"/>
    <property type="project" value="TreeGrafter"/>
</dbReference>
<dbReference type="InterPro" id="IPR036322">
    <property type="entry name" value="WD40_repeat_dom_sf"/>
</dbReference>
<dbReference type="GO" id="GO:0005930">
    <property type="term" value="C:axoneme"/>
    <property type="evidence" value="ECO:0007669"/>
    <property type="project" value="TreeGrafter"/>
</dbReference>
<feature type="domain" description="Bardet-Biedl syndrome 1 N-terminal" evidence="1">
    <location>
        <begin position="21"/>
        <end position="269"/>
    </location>
</feature>
<dbReference type="GO" id="GO:1905515">
    <property type="term" value="P:non-motile cilium assembly"/>
    <property type="evidence" value="ECO:0007669"/>
    <property type="project" value="InterPro"/>
</dbReference>
<feature type="domain" description="Bardet-Biedl syndrome 1 protein GAE" evidence="2">
    <location>
        <begin position="478"/>
        <end position="579"/>
    </location>
</feature>
<dbReference type="EMBL" id="HBEY01025547">
    <property type="protein sequence ID" value="CAD8608702.1"/>
    <property type="molecule type" value="Transcribed_RNA"/>
</dbReference>
<dbReference type="InterPro" id="IPR032728">
    <property type="entry name" value="BBS1_N"/>
</dbReference>
<gene>
    <name evidence="3" type="ORF">CPEL01642_LOCUS12080</name>
</gene>
<evidence type="ECO:0000259" key="2">
    <source>
        <dbReference type="Pfam" id="PF23304"/>
    </source>
</evidence>
<dbReference type="InterPro" id="IPR028784">
    <property type="entry name" value="BBS1"/>
</dbReference>
<proteinExistence type="predicted"/>
<accession>A0A7S0LFK4</accession>
<reference evidence="3" key="1">
    <citation type="submission" date="2021-01" db="EMBL/GenBank/DDBJ databases">
        <authorList>
            <person name="Corre E."/>
            <person name="Pelletier E."/>
            <person name="Niang G."/>
            <person name="Scheremetjew M."/>
            <person name="Finn R."/>
            <person name="Kale V."/>
            <person name="Holt S."/>
            <person name="Cochrane G."/>
            <person name="Meng A."/>
            <person name="Brown T."/>
            <person name="Cohen L."/>
        </authorList>
    </citation>
    <scope>NUCLEOTIDE SEQUENCE</scope>
    <source>
        <strain evidence="3">PLY182g</strain>
    </source>
</reference>
<evidence type="ECO:0008006" key="4">
    <source>
        <dbReference type="Google" id="ProtNLM"/>
    </source>
</evidence>
<name>A0A7S0LFK4_9EUKA</name>
<organism evidence="3">
    <name type="scientific">Coccolithus braarudii</name>
    <dbReference type="NCBI Taxonomy" id="221442"/>
    <lineage>
        <taxon>Eukaryota</taxon>
        <taxon>Haptista</taxon>
        <taxon>Haptophyta</taxon>
        <taxon>Prymnesiophyceae</taxon>
        <taxon>Coccolithales</taxon>
        <taxon>Coccolithaceae</taxon>
        <taxon>Coccolithus</taxon>
    </lineage>
</organism>
<dbReference type="PANTHER" id="PTHR20870">
    <property type="entry name" value="BARDET-BIEDL SYNDROME 1 PROTEIN"/>
    <property type="match status" value="1"/>
</dbReference>
<dbReference type="PANTHER" id="PTHR20870:SF0">
    <property type="entry name" value="BARDET-BIEDL SYNDROME 1 PROTEIN"/>
    <property type="match status" value="1"/>
</dbReference>
<dbReference type="GO" id="GO:0005815">
    <property type="term" value="C:microtubule organizing center"/>
    <property type="evidence" value="ECO:0007669"/>
    <property type="project" value="TreeGrafter"/>
</dbReference>
<dbReference type="GO" id="GO:0034464">
    <property type="term" value="C:BBSome"/>
    <property type="evidence" value="ECO:0007669"/>
    <property type="project" value="InterPro"/>
</dbReference>
<evidence type="ECO:0000259" key="1">
    <source>
        <dbReference type="Pfam" id="PF14779"/>
    </source>
</evidence>
<dbReference type="Pfam" id="PF23304">
    <property type="entry name" value="GAE_BBS1"/>
    <property type="match status" value="1"/>
</dbReference>
<dbReference type="InterPro" id="IPR056419">
    <property type="entry name" value="GAE_BBS1"/>
</dbReference>
<protein>
    <recommendedName>
        <fullName evidence="4">Bardet-Biedl syndrome 1 N-terminal domain-containing protein</fullName>
    </recommendedName>
</protein>
<evidence type="ECO:0000313" key="3">
    <source>
        <dbReference type="EMBL" id="CAD8608702.1"/>
    </source>
</evidence>
<dbReference type="AlphaFoldDB" id="A0A7S0LFK4"/>